<feature type="compositionally biased region" description="Low complexity" evidence="1">
    <location>
        <begin position="200"/>
        <end position="212"/>
    </location>
</feature>
<dbReference type="VEuPathDB" id="GiardiaDB:QR46_1577"/>
<protein>
    <submittedName>
        <fullName evidence="2">Uncharacterized protein</fullName>
    </submittedName>
</protein>
<dbReference type="VEuPathDB" id="GiardiaDB:GL50803_0017453"/>
<feature type="region of interest" description="Disordered" evidence="1">
    <location>
        <begin position="406"/>
        <end position="484"/>
    </location>
</feature>
<accession>V6TYT2</accession>
<dbReference type="Proteomes" id="UP000018040">
    <property type="component" value="Unassembled WGS sequence"/>
</dbReference>
<gene>
    <name evidence="2" type="ORF">GSB_154089</name>
</gene>
<evidence type="ECO:0000313" key="2">
    <source>
        <dbReference type="EMBL" id="ESU43527.1"/>
    </source>
</evidence>
<comment type="caution">
    <text evidence="2">The sequence shown here is derived from an EMBL/GenBank/DDBJ whole genome shotgun (WGS) entry which is preliminary data.</text>
</comment>
<dbReference type="OrthoDB" id="10256302at2759"/>
<evidence type="ECO:0000313" key="3">
    <source>
        <dbReference type="Proteomes" id="UP000018040"/>
    </source>
</evidence>
<feature type="compositionally biased region" description="Basic and acidic residues" evidence="1">
    <location>
        <begin position="471"/>
        <end position="484"/>
    </location>
</feature>
<feature type="compositionally biased region" description="Polar residues" evidence="1">
    <location>
        <begin position="456"/>
        <end position="470"/>
    </location>
</feature>
<feature type="compositionally biased region" description="Polar residues" evidence="1">
    <location>
        <begin position="240"/>
        <end position="259"/>
    </location>
</feature>
<dbReference type="AlphaFoldDB" id="V6TYT2"/>
<sequence length="705" mass="78244">VQKEHKIFYQNLIAEILLSLPLMTDWTNCTSTSPTPSVEGTMGSKVISVLCDSIRSDTKDAIHNAALNIMLNYHAHKDSWETESISSPCDVSITKTKINKHTVVNIIKQGPANSDTIVSSDGAVDKASSSMNVPTPKNPNDSPLATDYESDFIVDTQSTKRPTVENTLRSPRVERAEITKATVVPSKQNISTDHKPAPPKSFKLSSSSAASQPPKPHSKSVPNQDMTVPCQAGALRGPSGSRNVQRVGDPSQTRRNITTEVILLPSTRGASEPTRQKIRQAEPVTLAPPRRRNSDASDAIVKSIPPPEELPTQDALCQQYPQQQYPAVSSKKQIRPTADELESSPCDTPTYSNPLSFQRETVQRQTSAPQERPEQSKQDKLEEAHTHADVNPQVICLPTVHRYNSPQLLSSSRKPSRQPQDLTESSMSSTSSCQPVNQSSPRLPHADNHSLKAPVTKSSGVEQQTPYQTEAQRKHPATHDVDPGEVWPRYDADYAKYLKYIGKGMGPWDGSLDTTWDLSTIDYSVYDDEPGQLPINTANPKYITTGLPINLQGHVIPPGLPPTQGYDYEEGECLPSGALADGYAIHYFKQGHYMGSGQASNNYQAVNSDGVTYDPANSQQHYLNGIMYRQQYSDYIANNPYSQNAINCGRNHYYQQRLHEEQLHNAAMQEQYNQYLYSLHQHAQFSEAIMPTLYQQRYQLGHPNE</sequence>
<dbReference type="VEuPathDB" id="GiardiaDB:GL50581_4545"/>
<evidence type="ECO:0000256" key="1">
    <source>
        <dbReference type="SAM" id="MobiDB-lite"/>
    </source>
</evidence>
<reference evidence="3" key="1">
    <citation type="submission" date="2012-02" db="EMBL/GenBank/DDBJ databases">
        <title>Genome sequencing of Giardia lamblia Genotypes A2 and B isolates (DH and GS) and comparative analysis with the genomes of Genotypes A1 and E (WB and Pig).</title>
        <authorList>
            <person name="Adam R."/>
            <person name="Dahlstrom E."/>
            <person name="Martens C."/>
            <person name="Bruno D."/>
            <person name="Barbian K."/>
            <person name="Porcella S.F."/>
            <person name="Nash T."/>
        </authorList>
    </citation>
    <scope>NUCLEOTIDE SEQUENCE</scope>
    <source>
        <strain evidence="3">GS</strain>
    </source>
</reference>
<feature type="compositionally biased region" description="Polar residues" evidence="1">
    <location>
        <begin position="127"/>
        <end position="143"/>
    </location>
</feature>
<dbReference type="EMBL" id="AHHH01000045">
    <property type="protein sequence ID" value="ESU43527.1"/>
    <property type="molecule type" value="Genomic_DNA"/>
</dbReference>
<feature type="compositionally biased region" description="Polar residues" evidence="1">
    <location>
        <begin position="406"/>
        <end position="424"/>
    </location>
</feature>
<feature type="compositionally biased region" description="Polar residues" evidence="1">
    <location>
        <begin position="155"/>
        <end position="169"/>
    </location>
</feature>
<feature type="compositionally biased region" description="Basic and acidic residues" evidence="1">
    <location>
        <begin position="371"/>
        <end position="388"/>
    </location>
</feature>
<feature type="non-terminal residue" evidence="2">
    <location>
        <position position="1"/>
    </location>
</feature>
<reference evidence="2 3" key="2">
    <citation type="journal article" date="2013" name="Genome Biol. Evol.">
        <title>Genome sequencing of Giardia lamblia genotypes A2 and B isolates (DH and GS) and comparative analysis with the genomes of genotypes A1 and E (WB and Pig).</title>
        <authorList>
            <person name="Adam R.D."/>
            <person name="Dahlstrom E.W."/>
            <person name="Martens C.A."/>
            <person name="Bruno D.P."/>
            <person name="Barbian K.D."/>
            <person name="Ricklefs S.M."/>
            <person name="Hernandez M.M."/>
            <person name="Narla N.P."/>
            <person name="Patel R.B."/>
            <person name="Porcella S.F."/>
            <person name="Nash T.E."/>
        </authorList>
    </citation>
    <scope>NUCLEOTIDE SEQUENCE [LARGE SCALE GENOMIC DNA]</scope>
    <source>
        <strain evidence="2 3">GS</strain>
    </source>
</reference>
<dbReference type="VEuPathDB" id="GiardiaDB:DHA2_150509"/>
<feature type="compositionally biased region" description="Polar residues" evidence="1">
    <location>
        <begin position="345"/>
        <end position="369"/>
    </location>
</feature>
<feature type="region of interest" description="Disordered" evidence="1">
    <location>
        <begin position="112"/>
        <end position="390"/>
    </location>
</feature>
<feature type="compositionally biased region" description="Polar residues" evidence="1">
    <location>
        <begin position="315"/>
        <end position="331"/>
    </location>
</feature>
<organism evidence="2 3">
    <name type="scientific">Giardia intestinalis</name>
    <name type="common">Giardia lamblia</name>
    <dbReference type="NCBI Taxonomy" id="5741"/>
    <lineage>
        <taxon>Eukaryota</taxon>
        <taxon>Metamonada</taxon>
        <taxon>Diplomonadida</taxon>
        <taxon>Hexamitidae</taxon>
        <taxon>Giardiinae</taxon>
        <taxon>Giardia</taxon>
    </lineage>
</organism>
<name>V6TYT2_GIAIN</name>
<proteinExistence type="predicted"/>